<protein>
    <submittedName>
        <fullName evidence="1">Histidinol-phosphate aminotransferase</fullName>
    </submittedName>
</protein>
<dbReference type="EMBL" id="NJAI01000006">
    <property type="protein sequence ID" value="PHM53565.1"/>
    <property type="molecule type" value="Genomic_DNA"/>
</dbReference>
<sequence length="50" mass="5549">MLAIALEAVKSLKTMTVDAFQGAGAFDYNPDRSVVTQTDLRVETKLRTIY</sequence>
<dbReference type="RefSeq" id="WP_232326264.1">
    <property type="nucleotide sequence ID" value="NZ_CAWNQJ010000090.1"/>
</dbReference>
<evidence type="ECO:0000313" key="1">
    <source>
        <dbReference type="EMBL" id="PHM53565.1"/>
    </source>
</evidence>
<organism evidence="1 2">
    <name type="scientific">Xenorhabdus hominickii</name>
    <dbReference type="NCBI Taxonomy" id="351679"/>
    <lineage>
        <taxon>Bacteria</taxon>
        <taxon>Pseudomonadati</taxon>
        <taxon>Pseudomonadota</taxon>
        <taxon>Gammaproteobacteria</taxon>
        <taxon>Enterobacterales</taxon>
        <taxon>Morganellaceae</taxon>
        <taxon>Xenorhabdus</taxon>
    </lineage>
</organism>
<evidence type="ECO:0000313" key="2">
    <source>
        <dbReference type="Proteomes" id="UP000225433"/>
    </source>
</evidence>
<reference evidence="1 2" key="1">
    <citation type="journal article" date="2017" name="Nat. Microbiol.">
        <title>Natural product diversity associated with the nematode symbionts Photorhabdus and Xenorhabdus.</title>
        <authorList>
            <person name="Tobias N.J."/>
            <person name="Wolff H."/>
            <person name="Djahanschiri B."/>
            <person name="Grundmann F."/>
            <person name="Kronenwerth M."/>
            <person name="Shi Y.M."/>
            <person name="Simonyi S."/>
            <person name="Grun P."/>
            <person name="Shapiro-Ilan D."/>
            <person name="Pidot S.J."/>
            <person name="Stinear T.P."/>
            <person name="Ebersberger I."/>
            <person name="Bode H.B."/>
        </authorList>
    </citation>
    <scope>NUCLEOTIDE SEQUENCE [LARGE SCALE GENOMIC DNA]</scope>
    <source>
        <strain evidence="1 2">DSM 17903</strain>
    </source>
</reference>
<accession>A0A2G0Q2Y5</accession>
<comment type="caution">
    <text evidence="1">The sequence shown here is derived from an EMBL/GenBank/DDBJ whole genome shotgun (WGS) entry which is preliminary data.</text>
</comment>
<keyword evidence="1" id="KW-0032">Aminotransferase</keyword>
<dbReference type="AlphaFoldDB" id="A0A2G0Q2Y5"/>
<gene>
    <name evidence="1" type="ORF">Xhom_03564</name>
</gene>
<proteinExistence type="predicted"/>
<dbReference type="GO" id="GO:0008483">
    <property type="term" value="F:transaminase activity"/>
    <property type="evidence" value="ECO:0007669"/>
    <property type="project" value="UniProtKB-KW"/>
</dbReference>
<keyword evidence="1" id="KW-0808">Transferase</keyword>
<dbReference type="Proteomes" id="UP000225433">
    <property type="component" value="Unassembled WGS sequence"/>
</dbReference>
<name>A0A2G0Q2Y5_XENHO</name>